<dbReference type="InterPro" id="IPR002882">
    <property type="entry name" value="CofD"/>
</dbReference>
<evidence type="ECO:0000313" key="2">
    <source>
        <dbReference type="Proteomes" id="UP001212841"/>
    </source>
</evidence>
<dbReference type="Pfam" id="PF01933">
    <property type="entry name" value="CofD"/>
    <property type="match status" value="1"/>
</dbReference>
<dbReference type="Proteomes" id="UP001212841">
    <property type="component" value="Unassembled WGS sequence"/>
</dbReference>
<dbReference type="SUPFAM" id="SSF142338">
    <property type="entry name" value="CofD-like"/>
    <property type="match status" value="1"/>
</dbReference>
<keyword evidence="2" id="KW-1185">Reference proteome</keyword>
<reference evidence="1" key="1">
    <citation type="submission" date="2020-05" db="EMBL/GenBank/DDBJ databases">
        <title>Phylogenomic resolution of chytrid fungi.</title>
        <authorList>
            <person name="Stajich J.E."/>
            <person name="Amses K."/>
            <person name="Simmons R."/>
            <person name="Seto K."/>
            <person name="Myers J."/>
            <person name="Bonds A."/>
            <person name="Quandt C.A."/>
            <person name="Barry K."/>
            <person name="Liu P."/>
            <person name="Grigoriev I."/>
            <person name="Longcore J.E."/>
            <person name="James T.Y."/>
        </authorList>
    </citation>
    <scope>NUCLEOTIDE SEQUENCE</scope>
    <source>
        <strain evidence="1">JEL0318</strain>
    </source>
</reference>
<dbReference type="AlphaFoldDB" id="A0AAD5X2W7"/>
<dbReference type="InterPro" id="IPR038136">
    <property type="entry name" value="CofD-like_dom_sf"/>
</dbReference>
<organism evidence="1 2">
    <name type="scientific">Rhizophlyctis rosea</name>
    <dbReference type="NCBI Taxonomy" id="64517"/>
    <lineage>
        <taxon>Eukaryota</taxon>
        <taxon>Fungi</taxon>
        <taxon>Fungi incertae sedis</taxon>
        <taxon>Chytridiomycota</taxon>
        <taxon>Chytridiomycota incertae sedis</taxon>
        <taxon>Chytridiomycetes</taxon>
        <taxon>Rhizophlyctidales</taxon>
        <taxon>Rhizophlyctidaceae</taxon>
        <taxon>Rhizophlyctis</taxon>
    </lineage>
</organism>
<proteinExistence type="predicted"/>
<accession>A0AAD5X2W7</accession>
<dbReference type="PANTHER" id="PTHR31240">
    <property type="entry name" value="MATERNAL EFFECT EMBRYO ARREST 18"/>
    <property type="match status" value="1"/>
</dbReference>
<dbReference type="GO" id="GO:0043743">
    <property type="term" value="F:LPPG:FO 2-phospho-L-lactate transferase activity"/>
    <property type="evidence" value="ECO:0007669"/>
    <property type="project" value="InterPro"/>
</dbReference>
<name>A0AAD5X2W7_9FUNG</name>
<comment type="caution">
    <text evidence="1">The sequence shown here is derived from an EMBL/GenBank/DDBJ whole genome shotgun (WGS) entry which is preliminary data.</text>
</comment>
<dbReference type="EMBL" id="JADGJD010000696">
    <property type="protein sequence ID" value="KAJ3049086.1"/>
    <property type="molecule type" value="Genomic_DNA"/>
</dbReference>
<sequence>MEQLDINRAKERGPLAITTTVLDSPSRWYGSSSSTSLAIFSGGSAVNALVGVFQSITDDTAYIMPVSDDGGSTSEIVRITGGPGIGDLRSRLVRLAETKSTEADAVHKLLSYRLPAEDTQPSGTAKAEWVDILEGAHPLWLNISNPYKETIRAFLNHFNHELIRNASRRGFFDFRSGSIGNFFLSGSRLFFSSLDAAVFQFARITRVPPRTEVLPVVATDHATPTIAVALRNGERIIGQCEISHPGSVVAEHAPRLHEIMAPIMERSRSNNILFSKTAEMTPLASPIRRVYYVNRERHEMFPDINPLVASALVKKETIIYGCGSLYTSILPCLVVPGIGRLVADVPSKHTTHPQQPRRKKILLLNGTTDRETRGYTAIDFVLAITDALNFSCLAREGGVDAIRRVATRT</sequence>
<protein>
    <submittedName>
        <fullName evidence="1">Uncharacterized protein</fullName>
    </submittedName>
</protein>
<dbReference type="Gene3D" id="3.40.50.10680">
    <property type="entry name" value="CofD-like domains"/>
    <property type="match status" value="1"/>
</dbReference>
<dbReference type="PANTHER" id="PTHR31240:SF0">
    <property type="entry name" value="MATERNAL EFFECT EMBRYO ARREST 18"/>
    <property type="match status" value="1"/>
</dbReference>
<gene>
    <name evidence="1" type="ORF">HK097_009890</name>
</gene>
<evidence type="ECO:0000313" key="1">
    <source>
        <dbReference type="EMBL" id="KAJ3049086.1"/>
    </source>
</evidence>
<feature type="non-terminal residue" evidence="1">
    <location>
        <position position="409"/>
    </location>
</feature>